<feature type="chain" id="PRO_5022125814" description="Ig-like domain-containing protein" evidence="2">
    <location>
        <begin position="26"/>
        <end position="358"/>
    </location>
</feature>
<dbReference type="SMART" id="SM00409">
    <property type="entry name" value="IG"/>
    <property type="match status" value="1"/>
</dbReference>
<feature type="compositionally biased region" description="Polar residues" evidence="1">
    <location>
        <begin position="254"/>
        <end position="267"/>
    </location>
</feature>
<name>A0A556VBW0_BAGYA</name>
<reference evidence="4 5" key="1">
    <citation type="journal article" date="2019" name="Genome Biol. Evol.">
        <title>Whole-Genome Sequencing of the Giant Devil Catfish, Bagarius yarrelli.</title>
        <authorList>
            <person name="Jiang W."/>
            <person name="Lv Y."/>
            <person name="Cheng L."/>
            <person name="Yang K."/>
            <person name="Chao B."/>
            <person name="Wang X."/>
            <person name="Li Y."/>
            <person name="Pan X."/>
            <person name="You X."/>
            <person name="Zhang Y."/>
            <person name="Yang J."/>
            <person name="Li J."/>
            <person name="Zhang X."/>
            <person name="Liu S."/>
            <person name="Sun C."/>
            <person name="Yang J."/>
            <person name="Shi Q."/>
        </authorList>
    </citation>
    <scope>NUCLEOTIDE SEQUENCE [LARGE SCALE GENOMIC DNA]</scope>
    <source>
        <strain evidence="4">JWS20170419001</strain>
        <tissue evidence="4">Muscle</tissue>
    </source>
</reference>
<sequence length="358" mass="39955">MNLRQQVRLLLFWASLYLHSPDDGAAVTASDTNSQIRLEKISQVKPKIPVSVSVGNAIVLQCGNETSQGSVMWWQTPFGSFGGRHKFSNKDPIDIIRGNLRIPKVTLSHTGIYSCHLVDSKGTTVISYKVNILSEIKPRMRTAREAVKSTRLYSDTDLVGAVSSSVLISFIGAFTLGALSQPYVIKCLQRARARIRPNTSSRQDTTRLGAVFYRRNPNPEDNTVDFVPESSAQSLQTSNIKTDQDESQPERNSDSINELASDGSDQTNDPERERHRSGLGSEPITRTHPKRVSRVIKLYNYDEDGNRFSHIKEPEDNPTPRQRVMSLTRLQSIMNEVETPDFSSSGDSTQPDEVLSMT</sequence>
<dbReference type="InterPro" id="IPR036179">
    <property type="entry name" value="Ig-like_dom_sf"/>
</dbReference>
<keyword evidence="2" id="KW-0732">Signal</keyword>
<feature type="compositionally biased region" description="Basic and acidic residues" evidence="1">
    <location>
        <begin position="242"/>
        <end position="253"/>
    </location>
</feature>
<comment type="caution">
    <text evidence="4">The sequence shown here is derived from an EMBL/GenBank/DDBJ whole genome shotgun (WGS) entry which is preliminary data.</text>
</comment>
<gene>
    <name evidence="4" type="ORF">Baya_15378</name>
</gene>
<accession>A0A556VBW0</accession>
<evidence type="ECO:0000256" key="2">
    <source>
        <dbReference type="SAM" id="SignalP"/>
    </source>
</evidence>
<feature type="compositionally biased region" description="Polar residues" evidence="1">
    <location>
        <begin position="341"/>
        <end position="358"/>
    </location>
</feature>
<evidence type="ECO:0000256" key="1">
    <source>
        <dbReference type="SAM" id="MobiDB-lite"/>
    </source>
</evidence>
<feature type="region of interest" description="Disordered" evidence="1">
    <location>
        <begin position="196"/>
        <end position="291"/>
    </location>
</feature>
<dbReference type="PROSITE" id="PS50835">
    <property type="entry name" value="IG_LIKE"/>
    <property type="match status" value="1"/>
</dbReference>
<keyword evidence="5" id="KW-1185">Reference proteome</keyword>
<dbReference type="InterPro" id="IPR007110">
    <property type="entry name" value="Ig-like_dom"/>
</dbReference>
<proteinExistence type="predicted"/>
<dbReference type="Proteomes" id="UP000319801">
    <property type="component" value="Unassembled WGS sequence"/>
</dbReference>
<organism evidence="4 5">
    <name type="scientific">Bagarius yarrelli</name>
    <name type="common">Goonch</name>
    <name type="synonym">Bagrus yarrelli</name>
    <dbReference type="NCBI Taxonomy" id="175774"/>
    <lineage>
        <taxon>Eukaryota</taxon>
        <taxon>Metazoa</taxon>
        <taxon>Chordata</taxon>
        <taxon>Craniata</taxon>
        <taxon>Vertebrata</taxon>
        <taxon>Euteleostomi</taxon>
        <taxon>Actinopterygii</taxon>
        <taxon>Neopterygii</taxon>
        <taxon>Teleostei</taxon>
        <taxon>Ostariophysi</taxon>
        <taxon>Siluriformes</taxon>
        <taxon>Sisoridae</taxon>
        <taxon>Sisorinae</taxon>
        <taxon>Bagarius</taxon>
    </lineage>
</organism>
<evidence type="ECO:0000313" key="5">
    <source>
        <dbReference type="Proteomes" id="UP000319801"/>
    </source>
</evidence>
<evidence type="ECO:0000313" key="4">
    <source>
        <dbReference type="EMBL" id="TTI30677.1"/>
    </source>
</evidence>
<dbReference type="Gene3D" id="2.60.40.10">
    <property type="entry name" value="Immunoglobulins"/>
    <property type="match status" value="1"/>
</dbReference>
<feature type="region of interest" description="Disordered" evidence="1">
    <location>
        <begin position="336"/>
        <end position="358"/>
    </location>
</feature>
<feature type="signal peptide" evidence="2">
    <location>
        <begin position="1"/>
        <end position="25"/>
    </location>
</feature>
<feature type="compositionally biased region" description="Polar residues" evidence="1">
    <location>
        <begin position="230"/>
        <end position="241"/>
    </location>
</feature>
<dbReference type="OrthoDB" id="660555at2759"/>
<dbReference type="InterPro" id="IPR003599">
    <property type="entry name" value="Ig_sub"/>
</dbReference>
<dbReference type="AlphaFoldDB" id="A0A556VBW0"/>
<evidence type="ECO:0000259" key="3">
    <source>
        <dbReference type="PROSITE" id="PS50835"/>
    </source>
</evidence>
<feature type="domain" description="Ig-like" evidence="3">
    <location>
        <begin position="39"/>
        <end position="131"/>
    </location>
</feature>
<dbReference type="EMBL" id="VCAZ01000214">
    <property type="protein sequence ID" value="TTI30677.1"/>
    <property type="molecule type" value="Genomic_DNA"/>
</dbReference>
<dbReference type="InterPro" id="IPR013783">
    <property type="entry name" value="Ig-like_fold"/>
</dbReference>
<dbReference type="SUPFAM" id="SSF48726">
    <property type="entry name" value="Immunoglobulin"/>
    <property type="match status" value="1"/>
</dbReference>
<protein>
    <recommendedName>
        <fullName evidence="3">Ig-like domain-containing protein</fullName>
    </recommendedName>
</protein>